<evidence type="ECO:0000256" key="2">
    <source>
        <dbReference type="ARBA" id="ARBA00009959"/>
    </source>
</evidence>
<keyword evidence="3 9" id="KW-0540">Nuclease</keyword>
<organism evidence="10 11">
    <name type="scientific">Zhenpiania hominis</name>
    <dbReference type="NCBI Taxonomy" id="2763644"/>
    <lineage>
        <taxon>Bacteria</taxon>
        <taxon>Bacillati</taxon>
        <taxon>Bacillota</taxon>
        <taxon>Clostridia</taxon>
        <taxon>Peptostreptococcales</taxon>
        <taxon>Anaerovoracaceae</taxon>
        <taxon>Zhenpiania</taxon>
    </lineage>
</organism>
<comment type="subunit">
    <text evidence="9">Homodimer, forms a heterotetramer with a Cas1 homodimer.</text>
</comment>
<proteinExistence type="inferred from homology"/>
<dbReference type="CDD" id="cd09725">
    <property type="entry name" value="Cas2_I_II_III"/>
    <property type="match status" value="1"/>
</dbReference>
<keyword evidence="5 9" id="KW-0255">Endonuclease</keyword>
<dbReference type="Pfam" id="PF09827">
    <property type="entry name" value="CRISPR_Cas2"/>
    <property type="match status" value="1"/>
</dbReference>
<dbReference type="GO" id="GO:0051607">
    <property type="term" value="P:defense response to virus"/>
    <property type="evidence" value="ECO:0007669"/>
    <property type="project" value="UniProtKB-UniRule"/>
</dbReference>
<dbReference type="GO" id="GO:0046872">
    <property type="term" value="F:metal ion binding"/>
    <property type="evidence" value="ECO:0007669"/>
    <property type="project" value="UniProtKB-UniRule"/>
</dbReference>
<feature type="binding site" evidence="9">
    <location>
        <position position="26"/>
    </location>
    <ligand>
        <name>Mg(2+)</name>
        <dbReference type="ChEBI" id="CHEBI:18420"/>
        <note>catalytic</note>
    </ligand>
</feature>
<evidence type="ECO:0000256" key="8">
    <source>
        <dbReference type="ARBA" id="ARBA00023118"/>
    </source>
</evidence>
<dbReference type="PANTHER" id="PTHR34405:SF3">
    <property type="entry name" value="CRISPR-ASSOCIATED ENDORIBONUCLEASE CAS2 3"/>
    <property type="match status" value="1"/>
</dbReference>
<accession>A0A923NNA4</accession>
<comment type="similarity">
    <text evidence="2 9">Belongs to the CRISPR-associated endoribonuclease Cas2 protein family.</text>
</comment>
<dbReference type="AlphaFoldDB" id="A0A923NNA4"/>
<evidence type="ECO:0000256" key="7">
    <source>
        <dbReference type="ARBA" id="ARBA00022842"/>
    </source>
</evidence>
<name>A0A923NNA4_9FIRM</name>
<comment type="function">
    <text evidence="9">CRISPR (clustered regularly interspaced short palindromic repeat), is an adaptive immune system that provides protection against mobile genetic elements (viruses, transposable elements and conjugative plasmids). CRISPR clusters contain sequences complementary to antecedent mobile elements and target invading nucleic acids. CRISPR clusters are transcribed and processed into CRISPR RNA (crRNA). Functions as a ssRNA-specific endoribonuclease. Involved in the integration of spacer DNA into the CRISPR cassette.</text>
</comment>
<dbReference type="GO" id="GO:0043571">
    <property type="term" value="P:maintenance of CRISPR repeat elements"/>
    <property type="evidence" value="ECO:0007669"/>
    <property type="project" value="UniProtKB-UniRule"/>
</dbReference>
<gene>
    <name evidence="9 10" type="primary">cas2</name>
    <name evidence="10" type="ORF">H9L42_07730</name>
</gene>
<dbReference type="NCBIfam" id="TIGR01573">
    <property type="entry name" value="cas2"/>
    <property type="match status" value="1"/>
</dbReference>
<dbReference type="EC" id="3.1.-.-" evidence="9"/>
<keyword evidence="4 9" id="KW-0479">Metal-binding</keyword>
<dbReference type="HAMAP" id="MF_01471">
    <property type="entry name" value="Cas2"/>
    <property type="match status" value="1"/>
</dbReference>
<evidence type="ECO:0000256" key="1">
    <source>
        <dbReference type="ARBA" id="ARBA00001946"/>
    </source>
</evidence>
<evidence type="ECO:0000256" key="3">
    <source>
        <dbReference type="ARBA" id="ARBA00022722"/>
    </source>
</evidence>
<evidence type="ECO:0000256" key="4">
    <source>
        <dbReference type="ARBA" id="ARBA00022723"/>
    </source>
</evidence>
<evidence type="ECO:0000256" key="5">
    <source>
        <dbReference type="ARBA" id="ARBA00022759"/>
    </source>
</evidence>
<dbReference type="InterPro" id="IPR021127">
    <property type="entry name" value="CRISPR_associated_Cas2"/>
</dbReference>
<evidence type="ECO:0000256" key="9">
    <source>
        <dbReference type="HAMAP-Rule" id="MF_01471"/>
    </source>
</evidence>
<dbReference type="RefSeq" id="WP_187302821.1">
    <property type="nucleotide sequence ID" value="NZ_JACRYT010000006.1"/>
</dbReference>
<keyword evidence="6 9" id="KW-0378">Hydrolase</keyword>
<sequence>MVEENYIFKTEEIEKTKKYLVMVCYDITDNKRRLKMVRLLEHYLFRVQKSVFEGMLEQKTYRKLKEELEHFTREDENIRLYKISGTGDVCVLGNAVTLEEDEIIII</sequence>
<protein>
    <recommendedName>
        <fullName evidence="9">CRISPR-associated endoribonuclease Cas2</fullName>
        <ecNumber evidence="9">3.1.-.-</ecNumber>
    </recommendedName>
</protein>
<dbReference type="SUPFAM" id="SSF143430">
    <property type="entry name" value="TTP0101/SSO1404-like"/>
    <property type="match status" value="1"/>
</dbReference>
<dbReference type="Gene3D" id="3.30.70.240">
    <property type="match status" value="1"/>
</dbReference>
<dbReference type="GO" id="GO:0004521">
    <property type="term" value="F:RNA endonuclease activity"/>
    <property type="evidence" value="ECO:0007669"/>
    <property type="project" value="InterPro"/>
</dbReference>
<keyword evidence="7 9" id="KW-0460">Magnesium</keyword>
<reference evidence="10" key="1">
    <citation type="submission" date="2020-08" db="EMBL/GenBank/DDBJ databases">
        <title>Genome public.</title>
        <authorList>
            <person name="Liu C."/>
            <person name="Sun Q."/>
        </authorList>
    </citation>
    <scope>NUCLEOTIDE SEQUENCE</scope>
    <source>
        <strain evidence="10">BX12</strain>
    </source>
</reference>
<dbReference type="InterPro" id="IPR019199">
    <property type="entry name" value="Virulence_VapD/CRISPR_Cas2"/>
</dbReference>
<comment type="caution">
    <text evidence="10">The sequence shown here is derived from an EMBL/GenBank/DDBJ whole genome shotgun (WGS) entry which is preliminary data.</text>
</comment>
<comment type="cofactor">
    <cofactor evidence="1 9">
        <name>Mg(2+)</name>
        <dbReference type="ChEBI" id="CHEBI:18420"/>
    </cofactor>
</comment>
<dbReference type="PANTHER" id="PTHR34405">
    <property type="entry name" value="CRISPR-ASSOCIATED ENDORIBONUCLEASE CAS2"/>
    <property type="match status" value="1"/>
</dbReference>
<evidence type="ECO:0000313" key="10">
    <source>
        <dbReference type="EMBL" id="MBC6679715.1"/>
    </source>
</evidence>
<keyword evidence="11" id="KW-1185">Reference proteome</keyword>
<dbReference type="Proteomes" id="UP000602647">
    <property type="component" value="Unassembled WGS sequence"/>
</dbReference>
<keyword evidence="8 9" id="KW-0051">Antiviral defense</keyword>
<evidence type="ECO:0000313" key="11">
    <source>
        <dbReference type="Proteomes" id="UP000602647"/>
    </source>
</evidence>
<dbReference type="GO" id="GO:0016787">
    <property type="term" value="F:hydrolase activity"/>
    <property type="evidence" value="ECO:0007669"/>
    <property type="project" value="UniProtKB-KW"/>
</dbReference>
<evidence type="ECO:0000256" key="6">
    <source>
        <dbReference type="ARBA" id="ARBA00022801"/>
    </source>
</evidence>
<dbReference type="EMBL" id="JACRYT010000006">
    <property type="protein sequence ID" value="MBC6679715.1"/>
    <property type="molecule type" value="Genomic_DNA"/>
</dbReference>